<keyword evidence="3 7" id="KW-0812">Transmembrane</keyword>
<dbReference type="InterPro" id="IPR000727">
    <property type="entry name" value="T_SNARE_dom"/>
</dbReference>
<name>S9VWD8_9TRYP</name>
<proteinExistence type="predicted"/>
<dbReference type="OrthoDB" id="19261at2759"/>
<evidence type="ECO:0000256" key="7">
    <source>
        <dbReference type="SAM" id="Phobius"/>
    </source>
</evidence>
<evidence type="ECO:0000313" key="11">
    <source>
        <dbReference type="EMBL" id="EPY27850.1"/>
    </source>
</evidence>
<sequence length="322" mass="36846">MTDYIPNTDGLMRSTLRESIKRLRRIRVKAGREDEEAEAEASGDPFLDVTNAFVRAVGRTKNNINERNQGCRDHGQDRMAIEQSNEIRKDIRQMELMLEEIKKYVDQSEQLLVKANKKKKPNPKKVALLQKNFDERRNQYNDCVSTLQIVKEMDSERVEAGKKDINATKEMQFGRKAQLRAQLLGMRRQREGDGVADPSGIVLEDNTVGGGKLQDNDETKEQMRVIAQQDAKIDAGLNRIKEGVGRLKNLAVDIGAQLDMQNQMLEKTELTVDKQTKQLQTINRRLEKLMKGTKPMNCFMYVCFIVLILALVGFFLVQFNVI</sequence>
<dbReference type="EMBL" id="ATMH01005488">
    <property type="protein sequence ID" value="EPY27850.1"/>
    <property type="molecule type" value="Genomic_DNA"/>
</dbReference>
<comment type="caution">
    <text evidence="11">The sequence shown here is derived from an EMBL/GenBank/DDBJ whole genome shotgun (WGS) entry which is preliminary data.</text>
</comment>
<keyword evidence="2" id="KW-0813">Transport</keyword>
<dbReference type="CDD" id="cd15841">
    <property type="entry name" value="SNARE_Qc"/>
    <property type="match status" value="1"/>
</dbReference>
<keyword evidence="6" id="KW-0175">Coiled coil</keyword>
<reference evidence="11 12" key="1">
    <citation type="journal article" date="2013" name="PLoS ONE">
        <title>Predicting the Proteins of Angomonas deanei, Strigomonas culicis and Their Respective Endosymbionts Reveals New Aspects of the Trypanosomatidae Family.</title>
        <authorList>
            <person name="Motta M.C."/>
            <person name="Martins A.C."/>
            <person name="de Souza S.S."/>
            <person name="Catta-Preta C.M."/>
            <person name="Silva R."/>
            <person name="Klein C.C."/>
            <person name="de Almeida L.G."/>
            <person name="de Lima Cunha O."/>
            <person name="Ciapina L.P."/>
            <person name="Brocchi M."/>
            <person name="Colabardini A.C."/>
            <person name="de Araujo Lima B."/>
            <person name="Machado C.R."/>
            <person name="de Almeida Soares C.M."/>
            <person name="Probst C.M."/>
            <person name="de Menezes C.B."/>
            <person name="Thompson C.E."/>
            <person name="Bartholomeu D.C."/>
            <person name="Gradia D.F."/>
            <person name="Pavoni D.P."/>
            <person name="Grisard E.C."/>
            <person name="Fantinatti-Garboggini F."/>
            <person name="Marchini F.K."/>
            <person name="Rodrigues-Luiz G.F."/>
            <person name="Wagner G."/>
            <person name="Goldman G.H."/>
            <person name="Fietto J.L."/>
            <person name="Elias M.C."/>
            <person name="Goldman M.H."/>
            <person name="Sagot M.F."/>
            <person name="Pereira M."/>
            <person name="Stoco P.H."/>
            <person name="de Mendonca-Neto R.P."/>
            <person name="Teixeira S.M."/>
            <person name="Maciel T.E."/>
            <person name="de Oliveira Mendes T.A."/>
            <person name="Urmenyi T.P."/>
            <person name="de Souza W."/>
            <person name="Schenkman S."/>
            <person name="de Vasconcelos A.T."/>
        </authorList>
    </citation>
    <scope>NUCLEOTIDE SEQUENCE [LARGE SCALE GENOMIC DNA]</scope>
</reference>
<comment type="subcellular location">
    <subcellularLocation>
        <location evidence="1">Membrane</location>
        <topology evidence="1">Single-pass membrane protein</topology>
    </subcellularLocation>
</comment>
<dbReference type="Proteomes" id="UP000015354">
    <property type="component" value="Unassembled WGS sequence"/>
</dbReference>
<dbReference type="GO" id="GO:0012505">
    <property type="term" value="C:endomembrane system"/>
    <property type="evidence" value="ECO:0007669"/>
    <property type="project" value="UniProtKB-ARBA"/>
</dbReference>
<evidence type="ECO:0000313" key="9">
    <source>
        <dbReference type="EMBL" id="EPY20748.1"/>
    </source>
</evidence>
<dbReference type="PANTHER" id="PTHR12791">
    <property type="entry name" value="GOLGI SNARE BET1-RELATED"/>
    <property type="match status" value="1"/>
</dbReference>
<feature type="coiled-coil region" evidence="6">
    <location>
        <begin position="91"/>
        <end position="118"/>
    </location>
</feature>
<dbReference type="GO" id="GO:0016020">
    <property type="term" value="C:membrane"/>
    <property type="evidence" value="ECO:0007669"/>
    <property type="project" value="UniProtKB-SubCell"/>
</dbReference>
<evidence type="ECO:0000259" key="8">
    <source>
        <dbReference type="PROSITE" id="PS50192"/>
    </source>
</evidence>
<accession>S9VWD8</accession>
<dbReference type="SUPFAM" id="SSF58038">
    <property type="entry name" value="SNARE fusion complex"/>
    <property type="match status" value="1"/>
</dbReference>
<feature type="transmembrane region" description="Helical" evidence="7">
    <location>
        <begin position="298"/>
        <end position="319"/>
    </location>
</feature>
<evidence type="ECO:0000256" key="3">
    <source>
        <dbReference type="ARBA" id="ARBA00022692"/>
    </source>
</evidence>
<evidence type="ECO:0000313" key="10">
    <source>
        <dbReference type="EMBL" id="EPY21804.1"/>
    </source>
</evidence>
<evidence type="ECO:0000256" key="5">
    <source>
        <dbReference type="ARBA" id="ARBA00023136"/>
    </source>
</evidence>
<dbReference type="GO" id="GO:0005737">
    <property type="term" value="C:cytoplasm"/>
    <property type="evidence" value="ECO:0007669"/>
    <property type="project" value="UniProtKB-ARBA"/>
</dbReference>
<dbReference type="AlphaFoldDB" id="S9VWD8"/>
<dbReference type="EMBL" id="ATMH01008855">
    <property type="protein sequence ID" value="EPY20748.1"/>
    <property type="molecule type" value="Genomic_DNA"/>
</dbReference>
<evidence type="ECO:0000313" key="12">
    <source>
        <dbReference type="Proteomes" id="UP000015354"/>
    </source>
</evidence>
<keyword evidence="4 7" id="KW-1133">Transmembrane helix</keyword>
<dbReference type="Gene3D" id="1.20.5.110">
    <property type="match status" value="1"/>
</dbReference>
<evidence type="ECO:0000256" key="6">
    <source>
        <dbReference type="SAM" id="Coils"/>
    </source>
</evidence>
<feature type="coiled-coil region" evidence="6">
    <location>
        <begin position="265"/>
        <end position="292"/>
    </location>
</feature>
<organism evidence="11 12">
    <name type="scientific">Strigomonas culicis</name>
    <dbReference type="NCBI Taxonomy" id="28005"/>
    <lineage>
        <taxon>Eukaryota</taxon>
        <taxon>Discoba</taxon>
        <taxon>Euglenozoa</taxon>
        <taxon>Kinetoplastea</taxon>
        <taxon>Metakinetoplastina</taxon>
        <taxon>Trypanosomatida</taxon>
        <taxon>Trypanosomatidae</taxon>
        <taxon>Strigomonadinae</taxon>
        <taxon>Strigomonas</taxon>
    </lineage>
</organism>
<feature type="domain" description="T-SNARE coiled-coil homology" evidence="8">
    <location>
        <begin position="227"/>
        <end position="289"/>
    </location>
</feature>
<evidence type="ECO:0000256" key="2">
    <source>
        <dbReference type="ARBA" id="ARBA00022448"/>
    </source>
</evidence>
<reference evidence="11" key="2">
    <citation type="submission" date="2013-03" db="EMBL/GenBank/DDBJ databases">
        <authorList>
            <person name="Motta M.C.M."/>
            <person name="Martins A.C.A."/>
            <person name="Preta C.M.C.C."/>
            <person name="Silva R."/>
            <person name="de Souza S.S."/>
            <person name="Klein C.C."/>
            <person name="de Almeida L.G.P."/>
            <person name="Cunha O.L."/>
            <person name="Colabardini A.C."/>
            <person name="Lima B.A."/>
            <person name="Machado C.R."/>
            <person name="Soares C.M.A."/>
            <person name="de Menezes C.B.A."/>
            <person name="Bartolomeu D.C."/>
            <person name="Grisard E.C."/>
            <person name="Fantinatti-Garboggini F."/>
            <person name="Rodrigues-Luiz G.F."/>
            <person name="Wagner G."/>
            <person name="Goldman G.H."/>
            <person name="Fietto J.L.R."/>
            <person name="Ciapina L.P."/>
            <person name="Brocchi M."/>
            <person name="Elias M.C."/>
            <person name="Goldman M.H.S."/>
            <person name="Sagot M.-F."/>
            <person name="Pereira M."/>
            <person name="Stoco P.H."/>
            <person name="Teixeira S.M.R."/>
            <person name="de Mendonca-Neto R.P."/>
            <person name="Maciel T.E.F."/>
            <person name="Mendes T.A.O."/>
            <person name="Urmenyi T.P."/>
            <person name="Teixeira M.M.G."/>
            <person name="de Camargo E.F.P."/>
            <person name="de Sousa W."/>
            <person name="Schenkman S."/>
            <person name="de Vasconcelos A.T.R."/>
        </authorList>
    </citation>
    <scope>NUCLEOTIDE SEQUENCE</scope>
</reference>
<gene>
    <name evidence="11" type="ORF">STCU_05488</name>
    <name evidence="10" type="ORF">STCU_08481</name>
    <name evidence="9" type="ORF">STCU_08855</name>
</gene>
<evidence type="ECO:0000256" key="1">
    <source>
        <dbReference type="ARBA" id="ARBA00004167"/>
    </source>
</evidence>
<dbReference type="PROSITE" id="PS50192">
    <property type="entry name" value="T_SNARE"/>
    <property type="match status" value="1"/>
</dbReference>
<dbReference type="EMBL" id="ATMH01008481">
    <property type="protein sequence ID" value="EPY21804.1"/>
    <property type="molecule type" value="Genomic_DNA"/>
</dbReference>
<keyword evidence="12" id="KW-1185">Reference proteome</keyword>
<protein>
    <submittedName>
        <fullName evidence="11">Syntaxin of plants SYP7</fullName>
    </submittedName>
</protein>
<evidence type="ECO:0000256" key="4">
    <source>
        <dbReference type="ARBA" id="ARBA00022989"/>
    </source>
</evidence>
<keyword evidence="5 7" id="KW-0472">Membrane</keyword>